<evidence type="ECO:0000256" key="3">
    <source>
        <dbReference type="ARBA" id="ARBA00022448"/>
    </source>
</evidence>
<evidence type="ECO:0000256" key="7">
    <source>
        <dbReference type="RuleBase" id="RU003346"/>
    </source>
</evidence>
<dbReference type="Proteomes" id="UP000701801">
    <property type="component" value="Unassembled WGS sequence"/>
</dbReference>
<dbReference type="SUPFAM" id="SSF103473">
    <property type="entry name" value="MFS general substrate transporter"/>
    <property type="match status" value="1"/>
</dbReference>
<keyword evidence="6 8" id="KW-0472">Membrane</keyword>
<dbReference type="InterPro" id="IPR050360">
    <property type="entry name" value="MFS_Sugar_Transporters"/>
</dbReference>
<comment type="caution">
    <text evidence="10">The sequence shown here is derived from an EMBL/GenBank/DDBJ whole genome shotgun (WGS) entry which is preliminary data.</text>
</comment>
<dbReference type="PANTHER" id="PTHR48022:SF29">
    <property type="entry name" value="SUGAR TRANSPORTER, PUTATIVE (AFU_ORTHOLOGUE AFUA_6G14500)-RELATED"/>
    <property type="match status" value="1"/>
</dbReference>
<evidence type="ECO:0000313" key="11">
    <source>
        <dbReference type="Proteomes" id="UP000701801"/>
    </source>
</evidence>
<feature type="transmembrane region" description="Helical" evidence="8">
    <location>
        <begin position="78"/>
        <end position="101"/>
    </location>
</feature>
<feature type="transmembrane region" description="Helical" evidence="8">
    <location>
        <begin position="113"/>
        <end position="132"/>
    </location>
</feature>
<keyword evidence="4 8" id="KW-0812">Transmembrane</keyword>
<dbReference type="OrthoDB" id="6133115at2759"/>
<dbReference type="PANTHER" id="PTHR48022">
    <property type="entry name" value="PLASTIDIC GLUCOSE TRANSPORTER 4"/>
    <property type="match status" value="1"/>
</dbReference>
<evidence type="ECO:0000313" key="10">
    <source>
        <dbReference type="EMBL" id="CAG8982260.1"/>
    </source>
</evidence>
<dbReference type="Gene3D" id="1.20.1250.20">
    <property type="entry name" value="MFS general substrate transporter like domains"/>
    <property type="match status" value="1"/>
</dbReference>
<gene>
    <name evidence="10" type="ORF">HYALB_00004494</name>
</gene>
<protein>
    <recommendedName>
        <fullName evidence="9">Major facilitator superfamily (MFS) profile domain-containing protein</fullName>
    </recommendedName>
</protein>
<feature type="transmembrane region" description="Helical" evidence="8">
    <location>
        <begin position="138"/>
        <end position="160"/>
    </location>
</feature>
<sequence length="535" mass="59945">MVGAGLTDPILTRLAAEDHVKWYKKPNLRLMYFYLFLCCMGVEMTSGFDSTLIGTLQFSPPWNKYFSDGTLDAKKKPTLSPALLGFVSSCYQLGSIIGVPIAPWVNQRFGRRWSVMSGSIIMVIGALIQGFAQNLGMYVFSRMVLGFGIVFCIISGSSLIGELGHPKDRPTLTSLFNASYFIGQITASAISLATTEILNDWSWRVPSLLQMVPSLLQIAFIFMIPESPRYLISRDRDDEAFAILAKYHAEGDADSLLVKAEMAQIKSTIKIELDNSQQSWLEMVKTSGMRRRVLIAAFLGLFTQMSGNTLLSYYQNILYEMMGYTSTFAKTRINLANACWSLLVACVAAFLVARFKRRTMFMISAGSMLSTFIGMTVSFQRLSLAKALKRTNKSAGIAALFFYFAYTPCYNLGNNALTYTYLVELFPYAQRTRGIGIEQIFGKAGGFFSQNVNPIAMNAIGWKFFAIYCGWIAFEFSFIYFLYPETSGRTLEELAFLFEDKDLADRAVIAVEKQIHNDDMVGEEKQTVVHSERGI</sequence>
<evidence type="ECO:0000256" key="1">
    <source>
        <dbReference type="ARBA" id="ARBA00004141"/>
    </source>
</evidence>
<dbReference type="Pfam" id="PF00083">
    <property type="entry name" value="Sugar_tr"/>
    <property type="match status" value="1"/>
</dbReference>
<evidence type="ECO:0000256" key="2">
    <source>
        <dbReference type="ARBA" id="ARBA00010992"/>
    </source>
</evidence>
<accession>A0A9N9Q724</accession>
<feature type="transmembrane region" description="Helical" evidence="8">
    <location>
        <begin position="293"/>
        <end position="314"/>
    </location>
</feature>
<feature type="transmembrane region" description="Helical" evidence="8">
    <location>
        <begin position="334"/>
        <end position="353"/>
    </location>
</feature>
<evidence type="ECO:0000256" key="4">
    <source>
        <dbReference type="ARBA" id="ARBA00022692"/>
    </source>
</evidence>
<proteinExistence type="inferred from homology"/>
<dbReference type="PROSITE" id="PS50850">
    <property type="entry name" value="MFS"/>
    <property type="match status" value="1"/>
</dbReference>
<feature type="domain" description="Major facilitator superfamily (MFS) profile" evidence="9">
    <location>
        <begin position="35"/>
        <end position="487"/>
    </location>
</feature>
<evidence type="ECO:0000256" key="6">
    <source>
        <dbReference type="ARBA" id="ARBA00023136"/>
    </source>
</evidence>
<keyword evidence="11" id="KW-1185">Reference proteome</keyword>
<feature type="transmembrane region" description="Helical" evidence="8">
    <location>
        <begin position="205"/>
        <end position="224"/>
    </location>
</feature>
<dbReference type="NCBIfam" id="TIGR00879">
    <property type="entry name" value="SP"/>
    <property type="match status" value="1"/>
</dbReference>
<comment type="similarity">
    <text evidence="2 7">Belongs to the major facilitator superfamily. Sugar transporter (TC 2.A.1.1) family.</text>
</comment>
<keyword evidence="3 7" id="KW-0813">Transport</keyword>
<dbReference type="InterPro" id="IPR020846">
    <property type="entry name" value="MFS_dom"/>
</dbReference>
<dbReference type="InterPro" id="IPR036259">
    <property type="entry name" value="MFS_trans_sf"/>
</dbReference>
<feature type="transmembrane region" description="Helical" evidence="8">
    <location>
        <begin position="360"/>
        <end position="379"/>
    </location>
</feature>
<feature type="transmembrane region" description="Helical" evidence="8">
    <location>
        <begin position="460"/>
        <end position="483"/>
    </location>
</feature>
<name>A0A9N9Q724_9HELO</name>
<dbReference type="AlphaFoldDB" id="A0A9N9Q724"/>
<dbReference type="GO" id="GO:0016020">
    <property type="term" value="C:membrane"/>
    <property type="evidence" value="ECO:0007669"/>
    <property type="project" value="UniProtKB-SubCell"/>
</dbReference>
<reference evidence="10" key="1">
    <citation type="submission" date="2021-07" db="EMBL/GenBank/DDBJ databases">
        <authorList>
            <person name="Durling M."/>
        </authorList>
    </citation>
    <scope>NUCLEOTIDE SEQUENCE</scope>
</reference>
<evidence type="ECO:0000256" key="5">
    <source>
        <dbReference type="ARBA" id="ARBA00022989"/>
    </source>
</evidence>
<keyword evidence="5 8" id="KW-1133">Transmembrane helix</keyword>
<organism evidence="10 11">
    <name type="scientific">Hymenoscyphus albidus</name>
    <dbReference type="NCBI Taxonomy" id="595503"/>
    <lineage>
        <taxon>Eukaryota</taxon>
        <taxon>Fungi</taxon>
        <taxon>Dikarya</taxon>
        <taxon>Ascomycota</taxon>
        <taxon>Pezizomycotina</taxon>
        <taxon>Leotiomycetes</taxon>
        <taxon>Helotiales</taxon>
        <taxon>Helotiaceae</taxon>
        <taxon>Hymenoscyphus</taxon>
    </lineage>
</organism>
<dbReference type="InterPro" id="IPR005828">
    <property type="entry name" value="MFS_sugar_transport-like"/>
</dbReference>
<dbReference type="InterPro" id="IPR003663">
    <property type="entry name" value="Sugar/inositol_transpt"/>
</dbReference>
<feature type="transmembrane region" description="Helical" evidence="8">
    <location>
        <begin position="172"/>
        <end position="193"/>
    </location>
</feature>
<evidence type="ECO:0000259" key="9">
    <source>
        <dbReference type="PROSITE" id="PS50850"/>
    </source>
</evidence>
<evidence type="ECO:0000256" key="8">
    <source>
        <dbReference type="SAM" id="Phobius"/>
    </source>
</evidence>
<dbReference type="EMBL" id="CAJVRM010000585">
    <property type="protein sequence ID" value="CAG8982260.1"/>
    <property type="molecule type" value="Genomic_DNA"/>
</dbReference>
<dbReference type="FunFam" id="1.20.1250.20:FF:000117">
    <property type="entry name" value="MFS hexose transporter"/>
    <property type="match status" value="1"/>
</dbReference>
<feature type="transmembrane region" description="Helical" evidence="8">
    <location>
        <begin position="31"/>
        <end position="58"/>
    </location>
</feature>
<comment type="subcellular location">
    <subcellularLocation>
        <location evidence="1">Membrane</location>
        <topology evidence="1">Multi-pass membrane protein</topology>
    </subcellularLocation>
</comment>
<dbReference type="GO" id="GO:0005351">
    <property type="term" value="F:carbohydrate:proton symporter activity"/>
    <property type="evidence" value="ECO:0007669"/>
    <property type="project" value="TreeGrafter"/>
</dbReference>